<keyword evidence="2" id="KW-1185">Reference proteome</keyword>
<accession>A0AAW1DIC9</accession>
<name>A0AAW1DIC9_9HEMI</name>
<dbReference type="Proteomes" id="UP001461498">
    <property type="component" value="Unassembled WGS sequence"/>
</dbReference>
<evidence type="ECO:0000313" key="2">
    <source>
        <dbReference type="Proteomes" id="UP001461498"/>
    </source>
</evidence>
<reference evidence="1 2" key="1">
    <citation type="submission" date="2022-12" db="EMBL/GenBank/DDBJ databases">
        <title>Chromosome-level genome assembly of true bugs.</title>
        <authorList>
            <person name="Ma L."/>
            <person name="Li H."/>
        </authorList>
    </citation>
    <scope>NUCLEOTIDE SEQUENCE [LARGE SCALE GENOMIC DNA]</scope>
    <source>
        <strain evidence="1">Lab_2022b</strain>
    </source>
</reference>
<evidence type="ECO:0000313" key="1">
    <source>
        <dbReference type="EMBL" id="KAK9510601.1"/>
    </source>
</evidence>
<organism evidence="1 2">
    <name type="scientific">Rhynocoris fuscipes</name>
    <dbReference type="NCBI Taxonomy" id="488301"/>
    <lineage>
        <taxon>Eukaryota</taxon>
        <taxon>Metazoa</taxon>
        <taxon>Ecdysozoa</taxon>
        <taxon>Arthropoda</taxon>
        <taxon>Hexapoda</taxon>
        <taxon>Insecta</taxon>
        <taxon>Pterygota</taxon>
        <taxon>Neoptera</taxon>
        <taxon>Paraneoptera</taxon>
        <taxon>Hemiptera</taxon>
        <taxon>Heteroptera</taxon>
        <taxon>Panheteroptera</taxon>
        <taxon>Cimicomorpha</taxon>
        <taxon>Reduviidae</taxon>
        <taxon>Harpactorinae</taxon>
        <taxon>Harpactorini</taxon>
        <taxon>Rhynocoris</taxon>
    </lineage>
</organism>
<protein>
    <submittedName>
        <fullName evidence="1">Uncharacterized protein</fullName>
    </submittedName>
</protein>
<proteinExistence type="predicted"/>
<sequence>MFKLFLIRQYVKSDVIQISFDFNKILFVNNSEQTKVNYLLPIDYQLRIKVKYRKYIEVNEASTGRSSYYLI</sequence>
<gene>
    <name evidence="1" type="ORF">O3M35_005347</name>
</gene>
<dbReference type="EMBL" id="JAPXFL010000002">
    <property type="protein sequence ID" value="KAK9510601.1"/>
    <property type="molecule type" value="Genomic_DNA"/>
</dbReference>
<dbReference type="AlphaFoldDB" id="A0AAW1DIC9"/>
<comment type="caution">
    <text evidence="1">The sequence shown here is derived from an EMBL/GenBank/DDBJ whole genome shotgun (WGS) entry which is preliminary data.</text>
</comment>